<reference evidence="2" key="1">
    <citation type="journal article" date="2020" name="Ecol. Evol.">
        <title>Genome structure and content of the rice root-knot nematode (Meloidogyne graminicola).</title>
        <authorList>
            <person name="Phan N.T."/>
            <person name="Danchin E.G.J."/>
            <person name="Klopp C."/>
            <person name="Perfus-Barbeoch L."/>
            <person name="Kozlowski D.K."/>
            <person name="Koutsovoulos G.D."/>
            <person name="Lopez-Roques C."/>
            <person name="Bouchez O."/>
            <person name="Zahm M."/>
            <person name="Besnard G."/>
            <person name="Bellafiore S."/>
        </authorList>
    </citation>
    <scope>NUCLEOTIDE SEQUENCE</scope>
    <source>
        <strain evidence="2">VN-18</strain>
    </source>
</reference>
<dbReference type="Proteomes" id="UP000605970">
    <property type="component" value="Unassembled WGS sequence"/>
</dbReference>
<name>A0A8S9ZSP6_9BILA</name>
<accession>A0A8S9ZSP6</accession>
<dbReference type="AlphaFoldDB" id="A0A8S9ZSP6"/>
<dbReference type="GO" id="GO:0031462">
    <property type="term" value="C:Cul2-RING ubiquitin ligase complex"/>
    <property type="evidence" value="ECO:0007669"/>
    <property type="project" value="TreeGrafter"/>
</dbReference>
<evidence type="ECO:0000256" key="1">
    <source>
        <dbReference type="SAM" id="MobiDB-lite"/>
    </source>
</evidence>
<gene>
    <name evidence="2" type="ORF">Mgra_00004126</name>
</gene>
<protein>
    <submittedName>
        <fullName evidence="2">SWIM-type domain-containing protein</fullName>
    </submittedName>
</protein>
<comment type="caution">
    <text evidence="2">The sequence shown here is derived from an EMBL/GenBank/DDBJ whole genome shotgun (WGS) entry which is preliminary data.</text>
</comment>
<organism evidence="2 3">
    <name type="scientific">Meloidogyne graminicola</name>
    <dbReference type="NCBI Taxonomy" id="189291"/>
    <lineage>
        <taxon>Eukaryota</taxon>
        <taxon>Metazoa</taxon>
        <taxon>Ecdysozoa</taxon>
        <taxon>Nematoda</taxon>
        <taxon>Chromadorea</taxon>
        <taxon>Rhabditida</taxon>
        <taxon>Tylenchina</taxon>
        <taxon>Tylenchomorpha</taxon>
        <taxon>Tylenchoidea</taxon>
        <taxon>Meloidogynidae</taxon>
        <taxon>Meloidogyninae</taxon>
        <taxon>Meloidogyne</taxon>
    </lineage>
</organism>
<dbReference type="EMBL" id="JABEBT010000029">
    <property type="protein sequence ID" value="KAF7636538.1"/>
    <property type="molecule type" value="Genomic_DNA"/>
</dbReference>
<sequence>MDVQQPQDDIMEEEDTLVLRMEAMMMAEDQEERFSFADSERFDEDDEEQYSFQASESSSVSHHWRGWDSSLDKDYQGDLVAANPSILSSDKLTDSTEDIPLLRDLAAKRVASSISFELIETTYALLPNAQKRLRPILRNREEKELDLEQIRLKQNLQDYLPEQLILLILKHCFPESSENIRLYSCLTNCGDRLFALGEGLFQNGAVSHLYQIGCHLSAKVREHCGINNIGNMKSGEFTNKFYTCKESTENNAKIFDVCILVDRCRIVSCACSCSNTSFWCQHCEDYPIHFGGSWRVYNITKYTYPVAACLQRIQKPSSVQYRPAIWDSITSLHDWQVKKMVQLYSRSSRSD</sequence>
<feature type="region of interest" description="Disordered" evidence="1">
    <location>
        <begin position="33"/>
        <end position="55"/>
    </location>
</feature>
<proteinExistence type="predicted"/>
<dbReference type="PANTHER" id="PTHR22619">
    <property type="entry name" value="ZINC FINGER SWIM DOMAIN CONTAINING PROTEIN 4, 5, 6"/>
    <property type="match status" value="1"/>
</dbReference>
<evidence type="ECO:0000313" key="3">
    <source>
        <dbReference type="Proteomes" id="UP000605970"/>
    </source>
</evidence>
<dbReference type="PANTHER" id="PTHR22619:SF1">
    <property type="entry name" value="ZINC FINGER SWIM DOMAIN-CONTAINING PROTEIN 8"/>
    <property type="match status" value="1"/>
</dbReference>
<evidence type="ECO:0000313" key="2">
    <source>
        <dbReference type="EMBL" id="KAF7636538.1"/>
    </source>
</evidence>
<keyword evidence="3" id="KW-1185">Reference proteome</keyword>
<dbReference type="OrthoDB" id="10013584at2759"/>